<dbReference type="OrthoDB" id="5362512at2759"/>
<accession>A0A8H4PMB8</accession>
<name>A0A8H4PMB8_9HYPO</name>
<dbReference type="InterPro" id="IPR010730">
    <property type="entry name" value="HET"/>
</dbReference>
<sequence>MQPRLSDQHKSSNKLKLSRIPLEEVTALQSVTQDSRENIRIFDRLGIEGCLLDCEGWKTRGDLVGRQTMTRAQKIQQRHDVRDFDRSSRAKRQTLNSNKGLPNSKFKYKRQSFTLEMLKDSGANGCGCCQFFHDVLQILLPTRGNLNVQGLVFEWTCYSFLLKVWDQGQHFSFQFYAPTGTKPIIQGLKVANISHGDTSSSTSLDLANRWIRNCEATHEHCGSGRDVPLPKRCLDLEPGSIGIDPAIRLVETNGATGTYACLSHCWGKDPIPIKTTSKTIAKHLHSISLAAFPKTFLDAVVLTRKLGLRYLWIDSLCIIQDSDLDWQIESIKMADIYRNSFVTITAISSPDFRGGCFSPERLSDICLRIESDDFETLIAARYCYGEGEVTDIATFREAFPALTKAWIYPERMLSRRILYCTYTELQFECRQNQSCECGNRFMPPHPDPRTAASQAIMQGKDQYTQLMRNYDTDGISSLERLARHWQQTVSQYTKLRLTQSSDKLPALSGCAKDIVRLTGDKYLAGLWRRTFAEGLLWTVRPPVDQPRPYDSRAPSWSWASVDTTQGIHYFHPAASRNIQSFRDRIERIEITPVGIDETGAVKSGRVWIRTSICVAYLRQMCISCHRMTKRTLHIIENDQWVMKRSDGVTATCPVTPNNGIRGLSFHNATPKLYPDYRYTTRVDFQFYARNDGFACRHARVFLLYLYENRSHGPKAAITEFFLVLRRPVQSDNGFPFERIALFSLGFENGEARDAWFRDEYDLAVEQETVIEIK</sequence>
<keyword evidence="4" id="KW-1185">Reference proteome</keyword>
<proteinExistence type="predicted"/>
<feature type="compositionally biased region" description="Basic and acidic residues" evidence="1">
    <location>
        <begin position="77"/>
        <end position="88"/>
    </location>
</feature>
<comment type="caution">
    <text evidence="3">The sequence shown here is derived from an EMBL/GenBank/DDBJ whole genome shotgun (WGS) entry which is preliminary data.</text>
</comment>
<dbReference type="EMBL" id="JAADYS010000057">
    <property type="protein sequence ID" value="KAF4472611.1"/>
    <property type="molecule type" value="Genomic_DNA"/>
</dbReference>
<dbReference type="PANTHER" id="PTHR33112:SF16">
    <property type="entry name" value="HETEROKARYON INCOMPATIBILITY DOMAIN-CONTAINING PROTEIN"/>
    <property type="match status" value="1"/>
</dbReference>
<feature type="domain" description="Heterokaryon incompatibility" evidence="2">
    <location>
        <begin position="259"/>
        <end position="366"/>
    </location>
</feature>
<evidence type="ECO:0000313" key="4">
    <source>
        <dbReference type="Proteomes" id="UP000554235"/>
    </source>
</evidence>
<dbReference type="PANTHER" id="PTHR33112">
    <property type="entry name" value="DOMAIN PROTEIN, PUTATIVE-RELATED"/>
    <property type="match status" value="1"/>
</dbReference>
<dbReference type="Pfam" id="PF06985">
    <property type="entry name" value="HET"/>
    <property type="match status" value="1"/>
</dbReference>
<dbReference type="AlphaFoldDB" id="A0A8H4PMB8"/>
<evidence type="ECO:0000313" key="3">
    <source>
        <dbReference type="EMBL" id="KAF4472611.1"/>
    </source>
</evidence>
<evidence type="ECO:0000259" key="2">
    <source>
        <dbReference type="Pfam" id="PF06985"/>
    </source>
</evidence>
<organism evidence="3 4">
    <name type="scientific">Fusarium albosuccineum</name>
    <dbReference type="NCBI Taxonomy" id="1237068"/>
    <lineage>
        <taxon>Eukaryota</taxon>
        <taxon>Fungi</taxon>
        <taxon>Dikarya</taxon>
        <taxon>Ascomycota</taxon>
        <taxon>Pezizomycotina</taxon>
        <taxon>Sordariomycetes</taxon>
        <taxon>Hypocreomycetidae</taxon>
        <taxon>Hypocreales</taxon>
        <taxon>Nectriaceae</taxon>
        <taxon>Fusarium</taxon>
        <taxon>Fusarium decemcellulare species complex</taxon>
    </lineage>
</organism>
<evidence type="ECO:0000256" key="1">
    <source>
        <dbReference type="SAM" id="MobiDB-lite"/>
    </source>
</evidence>
<gene>
    <name evidence="3" type="ORF">FALBO_478</name>
</gene>
<dbReference type="Proteomes" id="UP000554235">
    <property type="component" value="Unassembled WGS sequence"/>
</dbReference>
<feature type="region of interest" description="Disordered" evidence="1">
    <location>
        <begin position="75"/>
        <end position="103"/>
    </location>
</feature>
<reference evidence="3 4" key="1">
    <citation type="submission" date="2020-01" db="EMBL/GenBank/DDBJ databases">
        <title>Identification and distribution of gene clusters putatively required for synthesis of sphingolipid metabolism inhibitors in phylogenetically diverse species of the filamentous fungus Fusarium.</title>
        <authorList>
            <person name="Kim H.-S."/>
            <person name="Busman M."/>
            <person name="Brown D.W."/>
            <person name="Divon H."/>
            <person name="Uhlig S."/>
            <person name="Proctor R.H."/>
        </authorList>
    </citation>
    <scope>NUCLEOTIDE SEQUENCE [LARGE SCALE GENOMIC DNA]</scope>
    <source>
        <strain evidence="3 4">NRRL 20459</strain>
    </source>
</reference>
<protein>
    <submittedName>
        <fullName evidence="3">Heterokaryon incompatibility</fullName>
    </submittedName>
</protein>